<dbReference type="PIRSF" id="PIRSF005739">
    <property type="entry name" value="O-mtase"/>
    <property type="match status" value="1"/>
</dbReference>
<keyword evidence="7" id="KW-1185">Reference proteome</keyword>
<dbReference type="PROSITE" id="PS51683">
    <property type="entry name" value="SAM_OMT_II"/>
    <property type="match status" value="1"/>
</dbReference>
<dbReference type="InterPro" id="IPR016461">
    <property type="entry name" value="COMT-like"/>
</dbReference>
<dbReference type="Proteomes" id="UP001652623">
    <property type="component" value="Chromosome 9"/>
</dbReference>
<evidence type="ECO:0000256" key="4">
    <source>
        <dbReference type="PIRSR" id="PIRSR005739-1"/>
    </source>
</evidence>
<dbReference type="InterPro" id="IPR001077">
    <property type="entry name" value="COMT_C"/>
</dbReference>
<keyword evidence="2" id="KW-0808">Transferase</keyword>
<protein>
    <submittedName>
        <fullName evidence="8">Desmethylxanthohumol 6'-O-methyltransferase-like</fullName>
    </submittedName>
</protein>
<dbReference type="PANTHER" id="PTHR11746">
    <property type="entry name" value="O-METHYLTRANSFERASE"/>
    <property type="match status" value="1"/>
</dbReference>
<dbReference type="InterPro" id="IPR036388">
    <property type="entry name" value="WH-like_DNA-bd_sf"/>
</dbReference>
<evidence type="ECO:0000313" key="7">
    <source>
        <dbReference type="Proteomes" id="UP001652623"/>
    </source>
</evidence>
<name>A0A6P3YX22_ZIZJJ</name>
<dbReference type="InterPro" id="IPR029063">
    <property type="entry name" value="SAM-dependent_MTases_sf"/>
</dbReference>
<evidence type="ECO:0000256" key="1">
    <source>
        <dbReference type="ARBA" id="ARBA00022603"/>
    </source>
</evidence>
<dbReference type="InterPro" id="IPR012967">
    <property type="entry name" value="COMT_dimerisation"/>
</dbReference>
<evidence type="ECO:0000256" key="2">
    <source>
        <dbReference type="ARBA" id="ARBA00022679"/>
    </source>
</evidence>
<dbReference type="SUPFAM" id="SSF46785">
    <property type="entry name" value="Winged helix' DNA-binding domain"/>
    <property type="match status" value="1"/>
</dbReference>
<dbReference type="GO" id="GO:0008171">
    <property type="term" value="F:O-methyltransferase activity"/>
    <property type="evidence" value="ECO:0007669"/>
    <property type="project" value="InterPro"/>
</dbReference>
<organism evidence="7 8">
    <name type="scientific">Ziziphus jujuba</name>
    <name type="common">Chinese jujube</name>
    <name type="synonym">Ziziphus sativa</name>
    <dbReference type="NCBI Taxonomy" id="326968"/>
    <lineage>
        <taxon>Eukaryota</taxon>
        <taxon>Viridiplantae</taxon>
        <taxon>Streptophyta</taxon>
        <taxon>Embryophyta</taxon>
        <taxon>Tracheophyta</taxon>
        <taxon>Spermatophyta</taxon>
        <taxon>Magnoliopsida</taxon>
        <taxon>eudicotyledons</taxon>
        <taxon>Gunneridae</taxon>
        <taxon>Pentapetalae</taxon>
        <taxon>rosids</taxon>
        <taxon>fabids</taxon>
        <taxon>Rosales</taxon>
        <taxon>Rhamnaceae</taxon>
        <taxon>Paliureae</taxon>
        <taxon>Ziziphus</taxon>
    </lineage>
</organism>
<keyword evidence="1" id="KW-0489">Methyltransferase</keyword>
<accession>A0A6P3YX22</accession>
<dbReference type="Gene3D" id="1.10.10.10">
    <property type="entry name" value="Winged helix-like DNA-binding domain superfamily/Winged helix DNA-binding domain"/>
    <property type="match status" value="1"/>
</dbReference>
<dbReference type="Pfam" id="PF08100">
    <property type="entry name" value="Dimerisation"/>
    <property type="match status" value="1"/>
</dbReference>
<dbReference type="InParanoid" id="A0A6P3YX22"/>
<dbReference type="GO" id="GO:0046983">
    <property type="term" value="F:protein dimerization activity"/>
    <property type="evidence" value="ECO:0007669"/>
    <property type="project" value="InterPro"/>
</dbReference>
<proteinExistence type="predicted"/>
<feature type="domain" description="O-methyltransferase dimerisation" evidence="6">
    <location>
        <begin position="17"/>
        <end position="119"/>
    </location>
</feature>
<dbReference type="Gene3D" id="3.40.50.150">
    <property type="entry name" value="Vaccinia Virus protein VP39"/>
    <property type="match status" value="1"/>
</dbReference>
<dbReference type="GeneID" id="107404093"/>
<dbReference type="SUPFAM" id="SSF53335">
    <property type="entry name" value="S-adenosyl-L-methionine-dependent methyltransferases"/>
    <property type="match status" value="1"/>
</dbReference>
<keyword evidence="3" id="KW-0949">S-adenosyl-L-methionine</keyword>
<reference evidence="8" key="1">
    <citation type="submission" date="2025-08" db="UniProtKB">
        <authorList>
            <consortium name="RefSeq"/>
        </authorList>
    </citation>
    <scope>IDENTIFICATION</scope>
    <source>
        <tissue evidence="8">Seedling</tissue>
    </source>
</reference>
<evidence type="ECO:0000259" key="6">
    <source>
        <dbReference type="Pfam" id="PF08100"/>
    </source>
</evidence>
<gene>
    <name evidence="8" type="primary">LOC107404093</name>
</gene>
<dbReference type="GO" id="GO:0032259">
    <property type="term" value="P:methylation"/>
    <property type="evidence" value="ECO:0007669"/>
    <property type="project" value="UniProtKB-KW"/>
</dbReference>
<dbReference type="KEGG" id="zju:107404093"/>
<feature type="active site" description="Proton acceptor" evidence="4">
    <location>
        <position position="273"/>
    </location>
</feature>
<evidence type="ECO:0000313" key="8">
    <source>
        <dbReference type="RefSeq" id="XP_015866530.3"/>
    </source>
</evidence>
<dbReference type="FunCoup" id="A0A6P3YX22">
    <property type="interactions" value="534"/>
</dbReference>
<dbReference type="Pfam" id="PF00891">
    <property type="entry name" value="Methyltransf_2"/>
    <property type="match status" value="1"/>
</dbReference>
<feature type="domain" description="O-methyltransferase C-terminal" evidence="5">
    <location>
        <begin position="142"/>
        <end position="347"/>
    </location>
</feature>
<sequence length="367" mass="40957">MEKVEDDSKLKGQAEIWQHIAGYVGSMVLKCAVELRIADIIHSHGGPISLSQIASGITTTNSQSLNMSYLERIMRLLVQKNIFSAHHVDHDHSSNLGKDQTTSSPTTLYGLTDLSKWILWDTKPSLVPLIRIVNHPLMMAPWQYLSQCVKDGDFAFKKAHGCSSIWEFSSTNPEIDTLFNDAMSDTVSVTMHAFIEAYKDGFSGIGSLVDVGGRTGENLHEIVKSHPHIKGINFDLPHVIAKAPLFKGVTNVGGNMFESIPNADAVFMKGIIHDWTDEMCVEILKNCRKAIPENTGKLIIVDNVLELESDYVFKESHVLLDLIMMVITSGKERTEAEWKKLLEEGGFPRYKIFKIPATECIIEAYPK</sequence>
<dbReference type="AlphaFoldDB" id="A0A6P3YX22"/>
<evidence type="ECO:0000259" key="5">
    <source>
        <dbReference type="Pfam" id="PF00891"/>
    </source>
</evidence>
<dbReference type="InterPro" id="IPR036390">
    <property type="entry name" value="WH_DNA-bd_sf"/>
</dbReference>
<dbReference type="RefSeq" id="XP_015866530.3">
    <property type="nucleotide sequence ID" value="XM_016011044.4"/>
</dbReference>
<evidence type="ECO:0000256" key="3">
    <source>
        <dbReference type="ARBA" id="ARBA00022691"/>
    </source>
</evidence>